<accession>A0A9X5AP96</accession>
<gene>
    <name evidence="2" type="ORF">GMA92_08300</name>
</gene>
<dbReference type="InterPro" id="IPR016977">
    <property type="entry name" value="ComGF"/>
</dbReference>
<proteinExistence type="predicted"/>
<evidence type="ECO:0000256" key="1">
    <source>
        <dbReference type="SAM" id="Phobius"/>
    </source>
</evidence>
<reference evidence="2 3" key="1">
    <citation type="journal article" date="2019" name="Nat. Med.">
        <title>A library of human gut bacterial isolates paired with longitudinal multiomics data enables mechanistic microbiome research.</title>
        <authorList>
            <person name="Poyet M."/>
            <person name="Groussin M."/>
            <person name="Gibbons S.M."/>
            <person name="Avila-Pacheco J."/>
            <person name="Jiang X."/>
            <person name="Kearney S.M."/>
            <person name="Perrotta A.R."/>
            <person name="Berdy B."/>
            <person name="Zhao S."/>
            <person name="Lieberman T.D."/>
            <person name="Swanson P.K."/>
            <person name="Smith M."/>
            <person name="Roesemann S."/>
            <person name="Alexander J.E."/>
            <person name="Rich S.A."/>
            <person name="Livny J."/>
            <person name="Vlamakis H."/>
            <person name="Clish C."/>
            <person name="Bullock K."/>
            <person name="Deik A."/>
            <person name="Scott J."/>
            <person name="Pierce K.A."/>
            <person name="Xavier R.J."/>
            <person name="Alm E.J."/>
        </authorList>
    </citation>
    <scope>NUCLEOTIDE SEQUENCE [LARGE SCALE GENOMIC DNA]</scope>
    <source>
        <strain evidence="2 3">BIOML-A198</strain>
    </source>
</reference>
<dbReference type="Proteomes" id="UP000487649">
    <property type="component" value="Unassembled WGS sequence"/>
</dbReference>
<keyword evidence="1" id="KW-0812">Transmembrane</keyword>
<dbReference type="RefSeq" id="WP_006785809.1">
    <property type="nucleotide sequence ID" value="NZ_CAJJOK010000006.1"/>
</dbReference>
<organism evidence="2 3">
    <name type="scientific">Turicibacter sanguinis</name>
    <dbReference type="NCBI Taxonomy" id="154288"/>
    <lineage>
        <taxon>Bacteria</taxon>
        <taxon>Bacillati</taxon>
        <taxon>Bacillota</taxon>
        <taxon>Erysipelotrichia</taxon>
        <taxon>Erysipelotrichales</taxon>
        <taxon>Turicibacteraceae</taxon>
        <taxon>Turicibacter</taxon>
    </lineage>
</organism>
<keyword evidence="1" id="KW-1133">Transmembrane helix</keyword>
<dbReference type="Pfam" id="PF15980">
    <property type="entry name" value="ComGF"/>
    <property type="match status" value="1"/>
</dbReference>
<dbReference type="EMBL" id="WMQE01000016">
    <property type="protein sequence ID" value="MTK21420.1"/>
    <property type="molecule type" value="Genomic_DNA"/>
</dbReference>
<sequence>MKKHFVCKLNSKGFLLLEHLIALIITSLLLITLLSLIQVTKLYASNTDAVLLNELEALATQIQIEARLSLYFSSPNHQILNLHQSNGDTISYFISDERLMRQVNGKGGEIALYHCKTLNVKDYQANYATIHLKTSSQSMTVYLNTFNLPLPTIELLEDEELLEELDDLSFPLEENNNHSLLDKEFSEDSLDVPFPNEEFFEERDDDLIVEDEMINEELMSDD</sequence>
<dbReference type="AlphaFoldDB" id="A0A9X5AP96"/>
<protein>
    <recommendedName>
        <fullName evidence="4">Competence protein ComGF</fullName>
    </recommendedName>
</protein>
<comment type="caution">
    <text evidence="2">The sequence shown here is derived from an EMBL/GenBank/DDBJ whole genome shotgun (WGS) entry which is preliminary data.</text>
</comment>
<evidence type="ECO:0000313" key="2">
    <source>
        <dbReference type="EMBL" id="MTK21420.1"/>
    </source>
</evidence>
<feature type="transmembrane region" description="Helical" evidence="1">
    <location>
        <begin position="20"/>
        <end position="39"/>
    </location>
</feature>
<keyword evidence="1" id="KW-0472">Membrane</keyword>
<evidence type="ECO:0000313" key="3">
    <source>
        <dbReference type="Proteomes" id="UP000487649"/>
    </source>
</evidence>
<evidence type="ECO:0008006" key="4">
    <source>
        <dbReference type="Google" id="ProtNLM"/>
    </source>
</evidence>
<name>A0A9X5AP96_9FIRM</name>